<dbReference type="InterPro" id="IPR002109">
    <property type="entry name" value="Glutaredoxin"/>
</dbReference>
<comment type="similarity">
    <text evidence="2">Belongs to the glutaredoxin family. CC-type subfamily.</text>
</comment>
<dbReference type="PANTHER" id="PTHR10168">
    <property type="entry name" value="GLUTAREDOXIN"/>
    <property type="match status" value="1"/>
</dbReference>
<evidence type="ECO:0000256" key="1">
    <source>
        <dbReference type="ARBA" id="ARBA00004496"/>
    </source>
</evidence>
<dbReference type="EMBL" id="MTKT01002534">
    <property type="protein sequence ID" value="OWM77410.1"/>
    <property type="molecule type" value="Genomic_DNA"/>
</dbReference>
<dbReference type="InterPro" id="IPR036249">
    <property type="entry name" value="Thioredoxin-like_sf"/>
</dbReference>
<dbReference type="RefSeq" id="XP_031398791.1">
    <property type="nucleotide sequence ID" value="XM_031542931.1"/>
</dbReference>
<dbReference type="Gene3D" id="3.40.30.10">
    <property type="entry name" value="Glutaredoxin"/>
    <property type="match status" value="1"/>
</dbReference>
<protein>
    <submittedName>
        <fullName evidence="9">Glutaredoxin-C9-like</fullName>
    </submittedName>
</protein>
<reference evidence="9" key="4">
    <citation type="submission" date="2025-04" db="UniProtKB">
        <authorList>
            <consortium name="RefSeq"/>
        </authorList>
    </citation>
    <scope>IDENTIFICATION</scope>
    <source>
        <tissue evidence="9">Leaf</tissue>
    </source>
</reference>
<dbReference type="NCBIfam" id="TIGR02189">
    <property type="entry name" value="GlrX-like_plant"/>
    <property type="match status" value="1"/>
</dbReference>
<proteinExistence type="inferred from homology"/>
<organism evidence="6 7">
    <name type="scientific">Punica granatum</name>
    <name type="common">Pomegranate</name>
    <dbReference type="NCBI Taxonomy" id="22663"/>
    <lineage>
        <taxon>Eukaryota</taxon>
        <taxon>Viridiplantae</taxon>
        <taxon>Streptophyta</taxon>
        <taxon>Embryophyta</taxon>
        <taxon>Tracheophyta</taxon>
        <taxon>Spermatophyta</taxon>
        <taxon>Magnoliopsida</taxon>
        <taxon>eudicotyledons</taxon>
        <taxon>Gunneridae</taxon>
        <taxon>Pentapetalae</taxon>
        <taxon>rosids</taxon>
        <taxon>malvids</taxon>
        <taxon>Myrtales</taxon>
        <taxon>Lythraceae</taxon>
        <taxon>Punica</taxon>
    </lineage>
</organism>
<dbReference type="GeneID" id="116209328"/>
<dbReference type="SUPFAM" id="SSF52833">
    <property type="entry name" value="Thioredoxin-like"/>
    <property type="match status" value="1"/>
</dbReference>
<dbReference type="Pfam" id="PF00462">
    <property type="entry name" value="Glutaredoxin"/>
    <property type="match status" value="1"/>
</dbReference>
<feature type="domain" description="Glutaredoxin" evidence="5">
    <location>
        <begin position="52"/>
        <end position="120"/>
    </location>
</feature>
<evidence type="ECO:0000256" key="4">
    <source>
        <dbReference type="ARBA" id="ARBA00023284"/>
    </source>
</evidence>
<evidence type="ECO:0000256" key="2">
    <source>
        <dbReference type="ARBA" id="ARBA00007568"/>
    </source>
</evidence>
<dbReference type="PROSITE" id="PS51354">
    <property type="entry name" value="GLUTAREDOXIN_2"/>
    <property type="match status" value="1"/>
</dbReference>
<evidence type="ECO:0000313" key="7">
    <source>
        <dbReference type="Proteomes" id="UP000197138"/>
    </source>
</evidence>
<evidence type="ECO:0000259" key="5">
    <source>
        <dbReference type="Pfam" id="PF00462"/>
    </source>
</evidence>
<keyword evidence="3" id="KW-0963">Cytoplasm</keyword>
<dbReference type="InterPro" id="IPR011905">
    <property type="entry name" value="GlrX-like_pln_2"/>
</dbReference>
<dbReference type="OrthoDB" id="418495at2759"/>
<gene>
    <name evidence="9" type="primary">LOC116209328</name>
    <name evidence="6" type="ORF">CDL15_Pgr016807</name>
</gene>
<reference evidence="8" key="3">
    <citation type="journal article" date="2020" name="Plant Biotechnol. J.">
        <title>The pomegranate (Punica granatum L.) draft genome dissects genetic divergence between soft- and hard-seeded cultivars.</title>
        <authorList>
            <person name="Luo X."/>
            <person name="Li H."/>
            <person name="Wu Z."/>
            <person name="Yao W."/>
            <person name="Zhao P."/>
            <person name="Cao D."/>
            <person name="Yu H."/>
            <person name="Li K."/>
            <person name="Poudel K."/>
            <person name="Zhao D."/>
            <person name="Zhang F."/>
            <person name="Xia X."/>
            <person name="Chen L."/>
            <person name="Wang Q."/>
            <person name="Jing D."/>
            <person name="Cao S."/>
        </authorList>
    </citation>
    <scope>NUCLEOTIDE SEQUENCE [LARGE SCALE GENOMIC DNA]</scope>
</reference>
<keyword evidence="8" id="KW-1185">Reference proteome</keyword>
<reference evidence="7" key="1">
    <citation type="journal article" date="2017" name="Plant J.">
        <title>The pomegranate (Punica granatum L.) genome and the genomics of punicalagin biosynthesis.</title>
        <authorList>
            <person name="Qin G."/>
            <person name="Xu C."/>
            <person name="Ming R."/>
            <person name="Tang H."/>
            <person name="Guyot R."/>
            <person name="Kramer E.M."/>
            <person name="Hu Y."/>
            <person name="Yi X."/>
            <person name="Qi Y."/>
            <person name="Xu X."/>
            <person name="Gao Z."/>
            <person name="Pan H."/>
            <person name="Jian J."/>
            <person name="Tian Y."/>
            <person name="Yue Z."/>
            <person name="Xu Y."/>
        </authorList>
    </citation>
    <scope>NUCLEOTIDE SEQUENCE [LARGE SCALE GENOMIC DNA]</scope>
    <source>
        <strain evidence="7">cv. Dabenzi</strain>
    </source>
</reference>
<name>A0A218WYF7_PUNGR</name>
<evidence type="ECO:0000256" key="3">
    <source>
        <dbReference type="ARBA" id="ARBA00022490"/>
    </source>
</evidence>
<dbReference type="Proteomes" id="UP000197138">
    <property type="component" value="Unassembled WGS sequence"/>
</dbReference>
<dbReference type="GO" id="GO:0005737">
    <property type="term" value="C:cytoplasm"/>
    <property type="evidence" value="ECO:0007669"/>
    <property type="project" value="UniProtKB-SubCell"/>
</dbReference>
<sequence length="148" mass="15806">MQKAVPYRPQLPPAAAACESSGPQALAAGDGHEGKFNGTKVNIQRMVMENPVIVFGRHGCCMCHVVTRLLLGLGVNPTLYEVLEEDEAALVGELSRMVGHNDNNGSNNLQFPTVFVGGRLFGGLDKVMATHISGELVPILREAGALWL</sequence>
<evidence type="ECO:0000313" key="8">
    <source>
        <dbReference type="Proteomes" id="UP000515151"/>
    </source>
</evidence>
<keyword evidence="4" id="KW-0676">Redox-active center</keyword>
<dbReference type="AlphaFoldDB" id="A0A218WYF7"/>
<accession>A0A218WYF7</accession>
<dbReference type="Proteomes" id="UP000515151">
    <property type="component" value="Chromosome 5"/>
</dbReference>
<reference evidence="6" key="2">
    <citation type="submission" date="2017-06" db="EMBL/GenBank/DDBJ databases">
        <title>The pomegranate genome and the genomics of punicalagin biosynthesis.</title>
        <authorList>
            <person name="Xu C."/>
        </authorList>
    </citation>
    <scope>NUCLEOTIDE SEQUENCE [LARGE SCALE GENOMIC DNA]</scope>
    <source>
        <tissue evidence="6">Fresh leaf</tissue>
    </source>
</reference>
<evidence type="ECO:0000313" key="9">
    <source>
        <dbReference type="RefSeq" id="XP_031398791.1"/>
    </source>
</evidence>
<comment type="subcellular location">
    <subcellularLocation>
        <location evidence="1">Cytoplasm</location>
    </subcellularLocation>
</comment>
<evidence type="ECO:0000313" key="6">
    <source>
        <dbReference type="EMBL" id="OWM77410.1"/>
    </source>
</evidence>